<dbReference type="InterPro" id="IPR035965">
    <property type="entry name" value="PAS-like_dom_sf"/>
</dbReference>
<name>A0ABV1M0J8_9NEIS</name>
<keyword evidence="1" id="KW-0812">Transmembrane</keyword>
<dbReference type="SMART" id="SM00052">
    <property type="entry name" value="EAL"/>
    <property type="match status" value="1"/>
</dbReference>
<dbReference type="SMART" id="SM00091">
    <property type="entry name" value="PAS"/>
    <property type="match status" value="1"/>
</dbReference>
<dbReference type="NCBIfam" id="TIGR00229">
    <property type="entry name" value="sensory_box"/>
    <property type="match status" value="1"/>
</dbReference>
<dbReference type="PANTHER" id="PTHR33121">
    <property type="entry name" value="CYCLIC DI-GMP PHOSPHODIESTERASE PDEF"/>
    <property type="match status" value="1"/>
</dbReference>
<dbReference type="Proteomes" id="UP001433638">
    <property type="component" value="Unassembled WGS sequence"/>
</dbReference>
<dbReference type="InterPro" id="IPR043128">
    <property type="entry name" value="Rev_trsase/Diguanyl_cyclase"/>
</dbReference>
<feature type="transmembrane region" description="Helical" evidence="1">
    <location>
        <begin position="86"/>
        <end position="106"/>
    </location>
</feature>
<feature type="transmembrane region" description="Helical" evidence="1">
    <location>
        <begin position="213"/>
        <end position="233"/>
    </location>
</feature>
<keyword evidence="1" id="KW-0472">Membrane</keyword>
<feature type="transmembrane region" description="Helical" evidence="1">
    <location>
        <begin position="118"/>
        <end position="138"/>
    </location>
</feature>
<dbReference type="PANTHER" id="PTHR33121:SF70">
    <property type="entry name" value="SIGNALING PROTEIN YKOW"/>
    <property type="match status" value="1"/>
</dbReference>
<evidence type="ECO:0000259" key="2">
    <source>
        <dbReference type="PROSITE" id="PS50883"/>
    </source>
</evidence>
<evidence type="ECO:0000259" key="3">
    <source>
        <dbReference type="PROSITE" id="PS50887"/>
    </source>
</evidence>
<feature type="transmembrane region" description="Helical" evidence="1">
    <location>
        <begin position="184"/>
        <end position="201"/>
    </location>
</feature>
<feature type="transmembrane region" description="Helical" evidence="1">
    <location>
        <begin position="21"/>
        <end position="45"/>
    </location>
</feature>
<gene>
    <name evidence="4" type="ORF">ABNW52_00285</name>
</gene>
<evidence type="ECO:0000313" key="4">
    <source>
        <dbReference type="EMBL" id="MEQ6289055.1"/>
    </source>
</evidence>
<comment type="caution">
    <text evidence="4">The sequence shown here is derived from an EMBL/GenBank/DDBJ whole genome shotgun (WGS) entry which is preliminary data.</text>
</comment>
<keyword evidence="5" id="KW-1185">Reference proteome</keyword>
<dbReference type="Pfam" id="PF17159">
    <property type="entry name" value="MASE3"/>
    <property type="match status" value="1"/>
</dbReference>
<sequence>MIQLPAMPPPAATAATRLPPLQLAAMLCALISGLLLLQLVFPGWLRLPDYAALHTLLEMLSIAMSLLVAVMSWFKTDSSRRLRVLAIGFMVVAGLDILHAVSYPVLPAFLGTNTPHKAIVLWLGARSSVALAMLFMLLPERHQRSAAPLLLLYGLLFAVLGVGYHDALPLLFVPGQGLTPLKVALEWLLVGSYLLLAWRIYRAGLSILAGQWLAAGLLVLAFGELFFCFYLLVDDLANGLGHVFKVVGQAFFLRGVIEARLLQPYQQLTIEKAAHEDALGRLNALVAGAPLGILVVDAAGLISSSNHAAENMFRAVPGSLDGLTVDELVGHDLRAAHLRHRVAYHAAPQVRRMSERQGLQALRRDGSRFYVNVALAPLQWGGRQHTLAFVSDVSAEVQQNLQLQWLADHDELTALPNRRATLERLALAVKQPGLGALLVLNIDALGRINQVFGHRVGDEVLVASSRRLQGLLLPGEEITRLQGDSFAVIMAGNAAVETRADVLLGAFSHPFLLSGEVRLQASATAGYCRFPQDSQQPDLLLQYAELAMAAAKRSGQHGVKAFNSVQPAQTRRWLELASQLSNGLQQHEFFLVYQPRIALDDGQVAGFEVLLRWQTPAGNISPGEFIPVAEETGFILELGRWIFDHALAQLAQWQHAGIDVGRLAINLSTRQLSDPGLQDFLLQSCARHGISPAQLELEITETAAMENLEWALPVLHRLRALGAYIALDDFGTGYSSLAYLQQLPVSVLKIDLAFVRNLDREEGRAVARTIITLAQNLGCNTVAEGVETEAQRAWLLANHCDEMQGFLEARPLPSDAVAPYLQRKRTAAPEA</sequence>
<dbReference type="SUPFAM" id="SSF141868">
    <property type="entry name" value="EAL domain-like"/>
    <property type="match status" value="1"/>
</dbReference>
<dbReference type="Pfam" id="PF00989">
    <property type="entry name" value="PAS"/>
    <property type="match status" value="1"/>
</dbReference>
<keyword evidence="1" id="KW-1133">Transmembrane helix</keyword>
<accession>A0ABV1M0J8</accession>
<dbReference type="Gene3D" id="3.30.450.20">
    <property type="entry name" value="PAS domain"/>
    <property type="match status" value="1"/>
</dbReference>
<dbReference type="SUPFAM" id="SSF55785">
    <property type="entry name" value="PYP-like sensor domain (PAS domain)"/>
    <property type="match status" value="1"/>
</dbReference>
<dbReference type="InterPro" id="IPR035919">
    <property type="entry name" value="EAL_sf"/>
</dbReference>
<feature type="domain" description="EAL" evidence="2">
    <location>
        <begin position="573"/>
        <end position="825"/>
    </location>
</feature>
<evidence type="ECO:0000256" key="1">
    <source>
        <dbReference type="SAM" id="Phobius"/>
    </source>
</evidence>
<dbReference type="SMART" id="SM00267">
    <property type="entry name" value="GGDEF"/>
    <property type="match status" value="1"/>
</dbReference>
<dbReference type="Gene3D" id="3.30.70.270">
    <property type="match status" value="1"/>
</dbReference>
<dbReference type="SUPFAM" id="SSF55073">
    <property type="entry name" value="Nucleotide cyclase"/>
    <property type="match status" value="1"/>
</dbReference>
<organism evidence="4 5">
    <name type="scientific">Vogesella oryzagri</name>
    <dbReference type="NCBI Taxonomy" id="3160864"/>
    <lineage>
        <taxon>Bacteria</taxon>
        <taxon>Pseudomonadati</taxon>
        <taxon>Pseudomonadota</taxon>
        <taxon>Betaproteobacteria</taxon>
        <taxon>Neisseriales</taxon>
        <taxon>Chromobacteriaceae</taxon>
        <taxon>Vogesella</taxon>
    </lineage>
</organism>
<feature type="domain" description="GGDEF" evidence="3">
    <location>
        <begin position="433"/>
        <end position="564"/>
    </location>
</feature>
<dbReference type="Pfam" id="PF00990">
    <property type="entry name" value="GGDEF"/>
    <property type="match status" value="1"/>
</dbReference>
<protein>
    <submittedName>
        <fullName evidence="4">EAL domain-containing protein</fullName>
    </submittedName>
</protein>
<dbReference type="NCBIfam" id="TIGR00254">
    <property type="entry name" value="GGDEF"/>
    <property type="match status" value="1"/>
</dbReference>
<dbReference type="Gene3D" id="3.20.20.450">
    <property type="entry name" value="EAL domain"/>
    <property type="match status" value="1"/>
</dbReference>
<dbReference type="Pfam" id="PF00563">
    <property type="entry name" value="EAL"/>
    <property type="match status" value="1"/>
</dbReference>
<proteinExistence type="predicted"/>
<feature type="transmembrane region" description="Helical" evidence="1">
    <location>
        <begin position="51"/>
        <end position="74"/>
    </location>
</feature>
<dbReference type="InterPro" id="IPR013767">
    <property type="entry name" value="PAS_fold"/>
</dbReference>
<dbReference type="PROSITE" id="PS50887">
    <property type="entry name" value="GGDEF"/>
    <property type="match status" value="1"/>
</dbReference>
<dbReference type="EMBL" id="JBEFLD010000001">
    <property type="protein sequence ID" value="MEQ6289055.1"/>
    <property type="molecule type" value="Genomic_DNA"/>
</dbReference>
<dbReference type="CDD" id="cd01948">
    <property type="entry name" value="EAL"/>
    <property type="match status" value="1"/>
</dbReference>
<dbReference type="RefSeq" id="WP_349582408.1">
    <property type="nucleotide sequence ID" value="NZ_JBEFLD010000001.1"/>
</dbReference>
<dbReference type="InterPro" id="IPR000160">
    <property type="entry name" value="GGDEF_dom"/>
</dbReference>
<evidence type="ECO:0000313" key="5">
    <source>
        <dbReference type="Proteomes" id="UP001433638"/>
    </source>
</evidence>
<dbReference type="CDD" id="cd00130">
    <property type="entry name" value="PAS"/>
    <property type="match status" value="1"/>
</dbReference>
<dbReference type="InterPro" id="IPR029787">
    <property type="entry name" value="Nucleotide_cyclase"/>
</dbReference>
<dbReference type="PROSITE" id="PS50883">
    <property type="entry name" value="EAL"/>
    <property type="match status" value="1"/>
</dbReference>
<reference evidence="4" key="1">
    <citation type="submission" date="2024-06" db="EMBL/GenBank/DDBJ databases">
        <title>Genome sequence of Vogesella sp. MAHUQ-64.</title>
        <authorList>
            <person name="Huq M.A."/>
        </authorList>
    </citation>
    <scope>NUCLEOTIDE SEQUENCE</scope>
    <source>
        <strain evidence="4">MAHUQ-64</strain>
    </source>
</reference>
<dbReference type="InterPro" id="IPR033425">
    <property type="entry name" value="MASE3"/>
</dbReference>
<feature type="transmembrane region" description="Helical" evidence="1">
    <location>
        <begin position="150"/>
        <end position="172"/>
    </location>
</feature>
<dbReference type="InterPro" id="IPR000014">
    <property type="entry name" value="PAS"/>
</dbReference>
<dbReference type="InterPro" id="IPR050706">
    <property type="entry name" value="Cyclic-di-GMP_PDE-like"/>
</dbReference>
<dbReference type="CDD" id="cd01949">
    <property type="entry name" value="GGDEF"/>
    <property type="match status" value="1"/>
</dbReference>
<dbReference type="InterPro" id="IPR001633">
    <property type="entry name" value="EAL_dom"/>
</dbReference>